<evidence type="ECO:0000256" key="14">
    <source>
        <dbReference type="ARBA" id="ARBA00048988"/>
    </source>
</evidence>
<evidence type="ECO:0000259" key="18">
    <source>
        <dbReference type="PROSITE" id="PS51217"/>
    </source>
</evidence>
<dbReference type="GO" id="GO:0016887">
    <property type="term" value="F:ATP hydrolysis activity"/>
    <property type="evidence" value="ECO:0007669"/>
    <property type="project" value="RHEA"/>
</dbReference>
<gene>
    <name evidence="19" type="ORF">BBIA_0487</name>
</gene>
<evidence type="ECO:0000256" key="10">
    <source>
        <dbReference type="ARBA" id="ARBA00023204"/>
    </source>
</evidence>
<feature type="region of interest" description="Disordered" evidence="16">
    <location>
        <begin position="204"/>
        <end position="227"/>
    </location>
</feature>
<comment type="caution">
    <text evidence="19">The sequence shown here is derived from an EMBL/GenBank/DDBJ whole genome shotgun (WGS) entry which is preliminary data.</text>
</comment>
<feature type="binding site" evidence="15">
    <location>
        <begin position="34"/>
        <end position="41"/>
    </location>
    <ligand>
        <name>ATP</name>
        <dbReference type="ChEBI" id="CHEBI:30616"/>
    </ligand>
</feature>
<dbReference type="Gene3D" id="1.10.10.160">
    <property type="match status" value="1"/>
</dbReference>
<dbReference type="Gene3D" id="3.40.50.300">
    <property type="entry name" value="P-loop containing nucleotide triphosphate hydrolases"/>
    <property type="match status" value="4"/>
</dbReference>
<reference evidence="19 20" key="1">
    <citation type="submission" date="2014-03" db="EMBL/GenBank/DDBJ databases">
        <title>Genomics of Bifidobacteria.</title>
        <authorList>
            <person name="Ventura M."/>
            <person name="Milani C."/>
            <person name="Lugli G.A."/>
        </authorList>
    </citation>
    <scope>NUCLEOTIDE SEQUENCE [LARGE SCALE GENOMIC DNA]</scope>
    <source>
        <strain evidence="19 20">DSM 23969</strain>
    </source>
</reference>
<dbReference type="CDD" id="cd17932">
    <property type="entry name" value="DEXQc_UvrD"/>
    <property type="match status" value="1"/>
</dbReference>
<dbReference type="Pfam" id="PF00580">
    <property type="entry name" value="UvrD-helicase"/>
    <property type="match status" value="1"/>
</dbReference>
<dbReference type="PANTHER" id="PTHR11070:SF55">
    <property type="entry name" value="DNA 3'-5' HELICASE"/>
    <property type="match status" value="1"/>
</dbReference>
<evidence type="ECO:0000256" key="9">
    <source>
        <dbReference type="ARBA" id="ARBA00023125"/>
    </source>
</evidence>
<evidence type="ECO:0000259" key="17">
    <source>
        <dbReference type="PROSITE" id="PS51198"/>
    </source>
</evidence>
<dbReference type="GO" id="GO:0005829">
    <property type="term" value="C:cytosol"/>
    <property type="evidence" value="ECO:0007669"/>
    <property type="project" value="TreeGrafter"/>
</dbReference>
<dbReference type="GO" id="GO:0043138">
    <property type="term" value="F:3'-5' DNA helicase activity"/>
    <property type="evidence" value="ECO:0007669"/>
    <property type="project" value="UniProtKB-EC"/>
</dbReference>
<feature type="domain" description="UvrD-like helicase ATP-binding" evidence="17">
    <location>
        <begin position="13"/>
        <end position="383"/>
    </location>
</feature>
<evidence type="ECO:0000256" key="4">
    <source>
        <dbReference type="ARBA" id="ARBA00022763"/>
    </source>
</evidence>
<dbReference type="InterPro" id="IPR038726">
    <property type="entry name" value="PDDEXK_AddAB-type"/>
</dbReference>
<dbReference type="InterPro" id="IPR014016">
    <property type="entry name" value="UvrD-like_ATP-bd"/>
</dbReference>
<organism evidence="19 20">
    <name type="scientific">Bifidobacterium biavatii DSM 23969</name>
    <dbReference type="NCBI Taxonomy" id="1437608"/>
    <lineage>
        <taxon>Bacteria</taxon>
        <taxon>Bacillati</taxon>
        <taxon>Actinomycetota</taxon>
        <taxon>Actinomycetes</taxon>
        <taxon>Bifidobacteriales</taxon>
        <taxon>Bifidobacteriaceae</taxon>
        <taxon>Bifidobacterium</taxon>
    </lineage>
</organism>
<sequence>MNDKAGMNTVTFTDSPEQAEVIGAPAEADVLVVAGAGSGKTYTMTRRIISLIERGVSPERILGLTFTRKAASELLNRVSAAVTGDRSSDGRRMFLKPEVSTYDAFFQSIVRQYGLLVGFDQNTQPLSEAGAIQLASTVVGRHTDLLLADDYGSFNAVVGKVLDLSHAIGNAMIGGDTATVDKAIGRIRAWDEAFVRRLDKAIGDDPVPEAEPKPKAPRRAKKDTDAQYAAKRDAYRAELHDLCVWRCAALRDTAKRRDVLLTLVEEYEQEKRRQNMAEFSDFTVAAYQLVSRFPSIGERYRRRYTHVLLDEYQDTSTTQAMLLAALFHPETGERSSVNAVGDPFQSIYAWRGASPGAFRMFQHDFGMGKDARPHPLSVTRRNSRVVLEAANNLTAPLRVAPRRAGSSLMREVDVDPLAAMDDAPVGTIGVLGLTTFGQEIDAVARFAKAAIARYRHDPRTDGGASGTVPADDADGDADHNRNADDSSQTDVADTSDGKSADTESATAGSPDGKPHVAVLFRAKTHMAEFAQGLERAGLTTLVVGYSALLERPDVRDLLALLHAVADHTDTNALMRLLATPRYGLSADGLTALARLAERLDTQARYRALVEAGLVDTELVDAAGSESDDESLTDASVSPDAAEVVREYRDRVPHAVFLADLLERKDLARLVAAESSLDEQARSTIVRAGAALRTVQAAVNHPLAEVIETAVRALELDIDMIVAQAVAHPDRAVDPSAARSGVDAIISLVDTFTREIVEGSTPTLRGFMAWTDSLASVEEENAATPDTPADVVLMTIHQSKGLEWDAVAVAGMAAGTFPSSKGRLHIAADENHAGGMNEGSWTPPEYQATVATWLDDSAAVPVPVRVDSGILPRFPHDAEPGGDPQDALDMLDDVEVIDDEIYGDLRGKNIDDMDTVDPDGWYLTQSEEYGRRLLADERRLAYVALTRARHDALLTYSRYPSADRDPRSTLDRPGRKPNEAKPSVFWSEVRDSLCHHADLVMANGKEQNNSEAAADTTDTVDMPDTPASVSNKHAASASQDRKAPANVASPVMPSLDDIEATRPDGFFVGEHAADYERLVVEAAWAAPLEPHDENATLPWPAALSKNVVDRLIRAVVMHGDPSGDAPAAGNMPDRDSLVGRASMLTADPDLMPREFDDAKQLDEYVRTQALRVLGNSRQSVTSLQARAGQLSESERRQVWRGIVRPIPKVASPLAEAGTLFHSWAERFVNAWGEDSIDGAIDDAVLGSSADTVDDPTFGTAPVTVSRETMIDDLAKREQDIRQREASGDAVPAKERDLAVWQRRLVESRWAERRPAWAERQIVAAIPSIGDAIVNGKLDAVFHGGLDETDQCKRYTIVDWKTGYRPVKPKDIERKLVQLDWYRLLLSIIERVPLECIDATLYYLREEDEAKRELPALDKTETQILAELRDGGVPDQSDND</sequence>
<dbReference type="InterPro" id="IPR027417">
    <property type="entry name" value="P-loop_NTPase"/>
</dbReference>
<dbReference type="eggNOG" id="COG2887">
    <property type="taxonomic scope" value="Bacteria"/>
</dbReference>
<feature type="compositionally biased region" description="Basic and acidic residues" evidence="16">
    <location>
        <begin position="960"/>
        <end position="978"/>
    </location>
</feature>
<dbReference type="PANTHER" id="PTHR11070">
    <property type="entry name" value="UVRD / RECB / PCRA DNA HELICASE FAMILY MEMBER"/>
    <property type="match status" value="1"/>
</dbReference>
<dbReference type="Pfam" id="PF12705">
    <property type="entry name" value="PDDEXK_1"/>
    <property type="match status" value="1"/>
</dbReference>
<keyword evidence="4" id="KW-0227">DNA damage</keyword>
<evidence type="ECO:0000313" key="19">
    <source>
        <dbReference type="EMBL" id="KFI52801.1"/>
    </source>
</evidence>
<dbReference type="Pfam" id="PF13361">
    <property type="entry name" value="UvrD_C"/>
    <property type="match status" value="1"/>
</dbReference>
<dbReference type="EC" id="5.6.2.4" evidence="13"/>
<evidence type="ECO:0000256" key="16">
    <source>
        <dbReference type="SAM" id="MobiDB-lite"/>
    </source>
</evidence>
<name>A0A087A201_9BIFI</name>
<dbReference type="InterPro" id="IPR011604">
    <property type="entry name" value="PDDEXK-like_dom_sf"/>
</dbReference>
<feature type="region of interest" description="Disordered" evidence="16">
    <location>
        <begin position="958"/>
        <end position="982"/>
    </location>
</feature>
<comment type="catalytic activity">
    <reaction evidence="12">
        <text>Couples ATP hydrolysis with the unwinding of duplex DNA by translocating in the 3'-5' direction.</text>
        <dbReference type="EC" id="5.6.2.4"/>
    </reaction>
</comment>
<keyword evidence="2" id="KW-0540">Nuclease</keyword>
<keyword evidence="6 15" id="KW-0347">Helicase</keyword>
<evidence type="ECO:0000256" key="5">
    <source>
        <dbReference type="ARBA" id="ARBA00022801"/>
    </source>
</evidence>
<dbReference type="GO" id="GO:0033202">
    <property type="term" value="C:DNA helicase complex"/>
    <property type="evidence" value="ECO:0007669"/>
    <property type="project" value="TreeGrafter"/>
</dbReference>
<feature type="compositionally biased region" description="Low complexity" evidence="16">
    <location>
        <begin position="1011"/>
        <end position="1026"/>
    </location>
</feature>
<dbReference type="PROSITE" id="PS51217">
    <property type="entry name" value="UVRD_HELICASE_CTER"/>
    <property type="match status" value="1"/>
</dbReference>
<dbReference type="EMBL" id="JGYN01000004">
    <property type="protein sequence ID" value="KFI52801.1"/>
    <property type="molecule type" value="Genomic_DNA"/>
</dbReference>
<evidence type="ECO:0000256" key="6">
    <source>
        <dbReference type="ARBA" id="ARBA00022806"/>
    </source>
</evidence>
<dbReference type="GO" id="GO:0004527">
    <property type="term" value="F:exonuclease activity"/>
    <property type="evidence" value="ECO:0007669"/>
    <property type="project" value="UniProtKB-KW"/>
</dbReference>
<accession>A0A087A201</accession>
<dbReference type="InterPro" id="IPR013986">
    <property type="entry name" value="DExx_box_DNA_helicase_dom_sf"/>
</dbReference>
<keyword evidence="20" id="KW-1185">Reference proteome</keyword>
<evidence type="ECO:0000256" key="7">
    <source>
        <dbReference type="ARBA" id="ARBA00022839"/>
    </source>
</evidence>
<feature type="compositionally biased region" description="Polar residues" evidence="16">
    <location>
        <begin position="1027"/>
        <end position="1037"/>
    </location>
</feature>
<keyword evidence="3 15" id="KW-0547">Nucleotide-binding</keyword>
<dbReference type="STRING" id="1437608.GCA_000771645_02348"/>
<evidence type="ECO:0000256" key="15">
    <source>
        <dbReference type="PROSITE-ProRule" id="PRU00560"/>
    </source>
</evidence>
<keyword evidence="7" id="KW-0269">Exonuclease</keyword>
<feature type="domain" description="UvrD-like helicase C-terminal" evidence="18">
    <location>
        <begin position="437"/>
        <end position="800"/>
    </location>
</feature>
<dbReference type="PROSITE" id="PS51198">
    <property type="entry name" value="UVRD_HELICASE_ATP_BIND"/>
    <property type="match status" value="1"/>
</dbReference>
<dbReference type="eggNOG" id="COG0210">
    <property type="taxonomic scope" value="Bacteria"/>
</dbReference>
<dbReference type="Gene3D" id="1.10.486.10">
    <property type="entry name" value="PCRA, domain 4"/>
    <property type="match status" value="1"/>
</dbReference>
<dbReference type="InterPro" id="IPR014017">
    <property type="entry name" value="DNA_helicase_UvrD-like_C"/>
</dbReference>
<protein>
    <recommendedName>
        <fullName evidence="13">DNA 3'-5' helicase</fullName>
        <ecNumber evidence="13">5.6.2.4</ecNumber>
    </recommendedName>
</protein>
<keyword evidence="9" id="KW-0238">DNA-binding</keyword>
<evidence type="ECO:0000256" key="1">
    <source>
        <dbReference type="ARBA" id="ARBA00009922"/>
    </source>
</evidence>
<keyword evidence="10" id="KW-0234">DNA repair</keyword>
<dbReference type="InterPro" id="IPR000212">
    <property type="entry name" value="DNA_helicase_UvrD/REP"/>
</dbReference>
<evidence type="ECO:0000256" key="2">
    <source>
        <dbReference type="ARBA" id="ARBA00022722"/>
    </source>
</evidence>
<dbReference type="SUPFAM" id="SSF52540">
    <property type="entry name" value="P-loop containing nucleoside triphosphate hydrolases"/>
    <property type="match status" value="1"/>
</dbReference>
<feature type="region of interest" description="Disordered" evidence="16">
    <location>
        <begin position="1002"/>
        <end position="1047"/>
    </location>
</feature>
<dbReference type="Proteomes" id="UP000029108">
    <property type="component" value="Unassembled WGS sequence"/>
</dbReference>
<comment type="similarity">
    <text evidence="1">Belongs to the helicase family. UvrD subfamily.</text>
</comment>
<evidence type="ECO:0000256" key="3">
    <source>
        <dbReference type="ARBA" id="ARBA00022741"/>
    </source>
</evidence>
<dbReference type="GO" id="GO:0003677">
    <property type="term" value="F:DNA binding"/>
    <property type="evidence" value="ECO:0007669"/>
    <property type="project" value="UniProtKB-KW"/>
</dbReference>
<keyword evidence="5 15" id="KW-0378">Hydrolase</keyword>
<keyword evidence="11" id="KW-0413">Isomerase</keyword>
<dbReference type="GO" id="GO:0005524">
    <property type="term" value="F:ATP binding"/>
    <property type="evidence" value="ECO:0007669"/>
    <property type="project" value="UniProtKB-UniRule"/>
</dbReference>
<comment type="catalytic activity">
    <reaction evidence="14">
        <text>ATP + H2O = ADP + phosphate + H(+)</text>
        <dbReference type="Rhea" id="RHEA:13065"/>
        <dbReference type="ChEBI" id="CHEBI:15377"/>
        <dbReference type="ChEBI" id="CHEBI:15378"/>
        <dbReference type="ChEBI" id="CHEBI:30616"/>
        <dbReference type="ChEBI" id="CHEBI:43474"/>
        <dbReference type="ChEBI" id="CHEBI:456216"/>
        <dbReference type="EC" id="5.6.2.4"/>
    </reaction>
</comment>
<evidence type="ECO:0000313" key="20">
    <source>
        <dbReference type="Proteomes" id="UP000029108"/>
    </source>
</evidence>
<evidence type="ECO:0000256" key="12">
    <source>
        <dbReference type="ARBA" id="ARBA00034617"/>
    </source>
</evidence>
<feature type="region of interest" description="Disordered" evidence="16">
    <location>
        <begin position="457"/>
        <end position="514"/>
    </location>
</feature>
<evidence type="ECO:0000256" key="11">
    <source>
        <dbReference type="ARBA" id="ARBA00023235"/>
    </source>
</evidence>
<dbReference type="Gene3D" id="3.90.320.10">
    <property type="match status" value="1"/>
</dbReference>
<proteinExistence type="inferred from homology"/>
<dbReference type="GO" id="GO:0000725">
    <property type="term" value="P:recombinational repair"/>
    <property type="evidence" value="ECO:0007669"/>
    <property type="project" value="TreeGrafter"/>
</dbReference>
<keyword evidence="8 15" id="KW-0067">ATP-binding</keyword>
<evidence type="ECO:0000256" key="13">
    <source>
        <dbReference type="ARBA" id="ARBA00034808"/>
    </source>
</evidence>
<evidence type="ECO:0000256" key="8">
    <source>
        <dbReference type="ARBA" id="ARBA00022840"/>
    </source>
</evidence>